<keyword evidence="1" id="KW-1133">Transmembrane helix</keyword>
<sequence length="47" mass="5409">MPKSVCSFILWTHAFYDPLLLTSLGSFLFAAFKIQDYFSKIHSKPVL</sequence>
<dbReference type="Proteomes" id="UP000000935">
    <property type="component" value="Chromosome"/>
</dbReference>
<accession>D5E263</accession>
<keyword evidence="1" id="KW-0472">Membrane</keyword>
<evidence type="ECO:0000313" key="2">
    <source>
        <dbReference type="EMBL" id="ADE67947.1"/>
    </source>
</evidence>
<dbReference type="KEGG" id="bmq:BMQ_0914"/>
<dbReference type="AlphaFoldDB" id="D5E263"/>
<proteinExistence type="predicted"/>
<dbReference type="HOGENOM" id="CLU_3196170_0_0_9"/>
<keyword evidence="3" id="KW-1185">Reference proteome</keyword>
<protein>
    <submittedName>
        <fullName evidence="2">Uncharacterized protein</fullName>
    </submittedName>
</protein>
<name>D5E263_PRIM1</name>
<feature type="transmembrane region" description="Helical" evidence="1">
    <location>
        <begin position="15"/>
        <end position="34"/>
    </location>
</feature>
<evidence type="ECO:0000313" key="3">
    <source>
        <dbReference type="Proteomes" id="UP000000935"/>
    </source>
</evidence>
<gene>
    <name evidence="2" type="ordered locus">BMQ_0914</name>
</gene>
<dbReference type="EMBL" id="CP001983">
    <property type="protein sequence ID" value="ADE67947.1"/>
    <property type="molecule type" value="Genomic_DNA"/>
</dbReference>
<evidence type="ECO:0000256" key="1">
    <source>
        <dbReference type="SAM" id="Phobius"/>
    </source>
</evidence>
<keyword evidence="1" id="KW-0812">Transmembrane</keyword>
<reference evidence="2 3" key="1">
    <citation type="journal article" date="2011" name="J. Bacteriol.">
        <title>Genome sequences of the biotechnologically important Bacillus megaterium strains QM B1551 and DSM319.</title>
        <authorList>
            <person name="Eppinger M."/>
            <person name="Bunk B."/>
            <person name="Johns M.A."/>
            <person name="Edirisinghe J.N."/>
            <person name="Kutumbaka K.K."/>
            <person name="Koenig S.S."/>
            <person name="Huot Creasy H."/>
            <person name="Rosovitz M.J."/>
            <person name="Riley D.R."/>
            <person name="Daugherty S."/>
            <person name="Martin M."/>
            <person name="Elbourne L.D."/>
            <person name="Paulsen I."/>
            <person name="Biedendieck R."/>
            <person name="Braun C."/>
            <person name="Grayburn S."/>
            <person name="Dhingra S."/>
            <person name="Lukyanchuk V."/>
            <person name="Ball B."/>
            <person name="Ul-Qamar R."/>
            <person name="Seibel J."/>
            <person name="Bremer E."/>
            <person name="Jahn D."/>
            <person name="Ravel J."/>
            <person name="Vary P.S."/>
        </authorList>
    </citation>
    <scope>NUCLEOTIDE SEQUENCE [LARGE SCALE GENOMIC DNA]</scope>
    <source>
        <strain evidence="3">ATCC 12872 / QMB1551</strain>
    </source>
</reference>
<organism evidence="2 3">
    <name type="scientific">Priestia megaterium (strain ATCC 12872 / QMB1551)</name>
    <name type="common">Bacillus megaterium</name>
    <dbReference type="NCBI Taxonomy" id="545693"/>
    <lineage>
        <taxon>Bacteria</taxon>
        <taxon>Bacillati</taxon>
        <taxon>Bacillota</taxon>
        <taxon>Bacilli</taxon>
        <taxon>Bacillales</taxon>
        <taxon>Bacillaceae</taxon>
        <taxon>Priestia</taxon>
    </lineage>
</organism>